<comment type="caution">
    <text evidence="1">The sequence shown here is derived from an EMBL/GenBank/DDBJ whole genome shotgun (WGS) entry which is preliminary data.</text>
</comment>
<accession>A0A8H3G404</accession>
<gene>
    <name evidence="1" type="ORF">HETSPECPRED_009773</name>
</gene>
<dbReference type="Proteomes" id="UP000664521">
    <property type="component" value="Unassembled WGS sequence"/>
</dbReference>
<evidence type="ECO:0000313" key="2">
    <source>
        <dbReference type="Proteomes" id="UP000664521"/>
    </source>
</evidence>
<dbReference type="SUPFAM" id="SSF52047">
    <property type="entry name" value="RNI-like"/>
    <property type="match status" value="1"/>
</dbReference>
<dbReference type="AlphaFoldDB" id="A0A8H3G404"/>
<evidence type="ECO:0000313" key="1">
    <source>
        <dbReference type="EMBL" id="CAF9935385.1"/>
    </source>
</evidence>
<name>A0A8H3G404_9LECA</name>
<keyword evidence="2" id="KW-1185">Reference proteome</keyword>
<organism evidence="1 2">
    <name type="scientific">Heterodermia speciosa</name>
    <dbReference type="NCBI Taxonomy" id="116794"/>
    <lineage>
        <taxon>Eukaryota</taxon>
        <taxon>Fungi</taxon>
        <taxon>Dikarya</taxon>
        <taxon>Ascomycota</taxon>
        <taxon>Pezizomycotina</taxon>
        <taxon>Lecanoromycetes</taxon>
        <taxon>OSLEUM clade</taxon>
        <taxon>Lecanoromycetidae</taxon>
        <taxon>Caliciales</taxon>
        <taxon>Physciaceae</taxon>
        <taxon>Heterodermia</taxon>
    </lineage>
</organism>
<sequence>MKITGNKAFASNIEELVYDARLFWSYLDGHGTFVRYGGCDLLSEAFILATKPTDAARKYSTLLRKQNSIFNAREDLKALRSGLQQLPNLKRVTIVDLSEYFLDYHHFHWDPHEMECFRRWLWKTSKDTAWPAEWSWADYLDGGIRKKESPWDFRGIQNLLTAIEEEAPQLHYLSLGSQRAPLSATIFRQEETAKALRNATSQLISFKMHCNVPTVQEKLQALDNVGAATCIIKGSKNLTDLSLTLDGSLTDWASFHHETRLARLKILDLCEGDIDSQALQAIFDAHGETLRELRLREMHLKDGLPWEEVSVELGQYLQLHCLVLMSISDQFGILAGAKTEQDDFRAVDTAFRLMQQTPHQVQKIGCAGTGHVIAWNTQEFTPSFDLDSYCDHFFSREDILDSYDDDFYSRDDVW</sequence>
<reference evidence="1" key="1">
    <citation type="submission" date="2021-03" db="EMBL/GenBank/DDBJ databases">
        <authorList>
            <person name="Tagirdzhanova G."/>
        </authorList>
    </citation>
    <scope>NUCLEOTIDE SEQUENCE</scope>
</reference>
<protein>
    <submittedName>
        <fullName evidence="1">Uncharacterized protein</fullName>
    </submittedName>
</protein>
<dbReference type="EMBL" id="CAJPDS010000082">
    <property type="protein sequence ID" value="CAF9935385.1"/>
    <property type="molecule type" value="Genomic_DNA"/>
</dbReference>
<proteinExistence type="predicted"/>
<dbReference type="OrthoDB" id="5422579at2759"/>